<name>A0ABW1AXG6_9RHOO</name>
<dbReference type="InterPro" id="IPR001584">
    <property type="entry name" value="Integrase_cat-core"/>
</dbReference>
<dbReference type="PROSITE" id="PS50994">
    <property type="entry name" value="INTEGRASE"/>
    <property type="match status" value="1"/>
</dbReference>
<feature type="domain" description="HTH IS408-type" evidence="2">
    <location>
        <begin position="16"/>
        <end position="96"/>
    </location>
</feature>
<keyword evidence="5" id="KW-1185">Reference proteome</keyword>
<sequence length="516" mass="58089">MADIIMANRRIAMRKIRQVLRLALDAGVSRRSISRSLGLSRDVVTDYLTRAAAAGLTWPLPPDLDDAQLEDRLFPPLAVNLHRKPEPDWSVIHQEMKRKGATLQVLHEEFLADQPNGIGYSLFCERYRDWTKGLKGYLRQVHIAGERVFVDYAGPTIGIRNPETGEVLNAQIFVGILGASNYTYAEAHWSQQIPDWISAHVRMLEFFGGAPEVIVCDNLKSAVTKASRSEPKLHPIYQHLADHYGLLIIPARARKPKDKAKVENAVLVVERWILFRLRKRVFSSLAELNAAIIALLDDLNDRPFQKISGSRRSQFEAIDSPALKALPTTAFEYTEFRKVVVGLDGCFDVDGSFYSVPYRLCRKPVELRITANLIEVLHQGRRVASHERTASKDPVIDPQHLRPNDRYFGMWAADQELAWAATVGSKTKEFLGQLLVGIKVKEQGYRAAGALKRIEKEYGAERLEAACSRALDIGARSLTSVRSILNTGLDRQKVPEKDIQEAAFHHPNVRGSGYYH</sequence>
<evidence type="ECO:0000313" key="4">
    <source>
        <dbReference type="EMBL" id="MFC5771721.1"/>
    </source>
</evidence>
<evidence type="ECO:0000259" key="2">
    <source>
        <dbReference type="PROSITE" id="PS50532"/>
    </source>
</evidence>
<comment type="caution">
    <text evidence="4">The sequence shown here is derived from an EMBL/GenBank/DDBJ whole genome shotgun (WGS) entry which is preliminary data.</text>
</comment>
<reference evidence="5" key="1">
    <citation type="journal article" date="2019" name="Int. J. Syst. Evol. Microbiol.">
        <title>The Global Catalogue of Microorganisms (GCM) 10K type strain sequencing project: providing services to taxonomists for standard genome sequencing and annotation.</title>
        <authorList>
            <consortium name="The Broad Institute Genomics Platform"/>
            <consortium name="The Broad Institute Genome Sequencing Center for Infectious Disease"/>
            <person name="Wu L."/>
            <person name="Ma J."/>
        </authorList>
    </citation>
    <scope>NUCLEOTIDE SEQUENCE [LARGE SCALE GENOMIC DNA]</scope>
    <source>
        <strain evidence="5">SHR3</strain>
    </source>
</reference>
<dbReference type="Pfam" id="PF22483">
    <property type="entry name" value="Mu-transpos_C_2"/>
    <property type="match status" value="1"/>
</dbReference>
<comment type="similarity">
    <text evidence="1">Belongs to the transposase IS21/IS408/IS1162 family.</text>
</comment>
<gene>
    <name evidence="4" type="primary">istA</name>
    <name evidence="4" type="ORF">ACFPTN_20270</name>
</gene>
<organism evidence="4 5">
    <name type="scientific">Thauera sinica</name>
    <dbReference type="NCBI Taxonomy" id="2665146"/>
    <lineage>
        <taxon>Bacteria</taxon>
        <taxon>Pseudomonadati</taxon>
        <taxon>Pseudomonadota</taxon>
        <taxon>Betaproteobacteria</taxon>
        <taxon>Rhodocyclales</taxon>
        <taxon>Zoogloeaceae</taxon>
        <taxon>Thauera</taxon>
    </lineage>
</organism>
<dbReference type="InterPro" id="IPR054353">
    <property type="entry name" value="IstA-like_C"/>
</dbReference>
<accession>A0ABW1AXG6</accession>
<proteinExistence type="inferred from homology"/>
<dbReference type="NCBIfam" id="NF033546">
    <property type="entry name" value="transpos_IS21"/>
    <property type="match status" value="1"/>
</dbReference>
<dbReference type="PANTHER" id="PTHR35004:SF8">
    <property type="entry name" value="TRANSPOSASE RV3428C-RELATED"/>
    <property type="match status" value="1"/>
</dbReference>
<feature type="domain" description="Integrase catalytic" evidence="3">
    <location>
        <begin position="138"/>
        <end position="322"/>
    </location>
</feature>
<dbReference type="Gene3D" id="3.30.420.10">
    <property type="entry name" value="Ribonuclease H-like superfamily/Ribonuclease H"/>
    <property type="match status" value="1"/>
</dbReference>
<dbReference type="InterPro" id="IPR036397">
    <property type="entry name" value="RNaseH_sf"/>
</dbReference>
<dbReference type="InterPro" id="IPR017895">
    <property type="entry name" value="HTH_IS408/IS1162_type"/>
</dbReference>
<dbReference type="SUPFAM" id="SSF53098">
    <property type="entry name" value="Ribonuclease H-like"/>
    <property type="match status" value="1"/>
</dbReference>
<dbReference type="PANTHER" id="PTHR35004">
    <property type="entry name" value="TRANSPOSASE RV3428C-RELATED"/>
    <property type="match status" value="1"/>
</dbReference>
<dbReference type="PROSITE" id="PS50532">
    <property type="entry name" value="HTH_IS408"/>
    <property type="match status" value="1"/>
</dbReference>
<dbReference type="EMBL" id="JBHSOG010000098">
    <property type="protein sequence ID" value="MFC5771721.1"/>
    <property type="molecule type" value="Genomic_DNA"/>
</dbReference>
<evidence type="ECO:0000256" key="1">
    <source>
        <dbReference type="ARBA" id="ARBA00009277"/>
    </source>
</evidence>
<dbReference type="Proteomes" id="UP001595974">
    <property type="component" value="Unassembled WGS sequence"/>
</dbReference>
<dbReference type="RefSeq" id="WP_198363197.1">
    <property type="nucleotide sequence ID" value="NZ_JBHSOG010000098.1"/>
</dbReference>
<protein>
    <submittedName>
        <fullName evidence="4">IS21 family transposase</fullName>
    </submittedName>
</protein>
<dbReference type="InterPro" id="IPR012337">
    <property type="entry name" value="RNaseH-like_sf"/>
</dbReference>
<evidence type="ECO:0000259" key="3">
    <source>
        <dbReference type="PROSITE" id="PS50994"/>
    </source>
</evidence>
<evidence type="ECO:0000313" key="5">
    <source>
        <dbReference type="Proteomes" id="UP001595974"/>
    </source>
</evidence>